<reference evidence="2 3" key="1">
    <citation type="submission" date="2020-01" db="EMBL/GenBank/DDBJ databases">
        <title>Genome analysis.</title>
        <authorList>
            <person name="Wu S."/>
            <person name="Wang G."/>
        </authorList>
    </citation>
    <scope>NUCLEOTIDE SEQUENCE [LARGE SCALE GENOMIC DNA]</scope>
    <source>
        <strain evidence="2 3">SYL130</strain>
    </source>
</reference>
<name>A0ABW9ZVB8_9BACT</name>
<dbReference type="RefSeq" id="WP_161819395.1">
    <property type="nucleotide sequence ID" value="NZ_JAACJS010000015.1"/>
</dbReference>
<keyword evidence="2" id="KW-0540">Nuclease</keyword>
<proteinExistence type="predicted"/>
<protein>
    <submittedName>
        <fullName evidence="2">Endonuclease/exonuclease/phosphatase family protein</fullName>
    </submittedName>
</protein>
<comment type="caution">
    <text evidence="2">The sequence shown here is derived from an EMBL/GenBank/DDBJ whole genome shotgun (WGS) entry which is preliminary data.</text>
</comment>
<evidence type="ECO:0000259" key="1">
    <source>
        <dbReference type="Pfam" id="PF03372"/>
    </source>
</evidence>
<dbReference type="Pfam" id="PF03372">
    <property type="entry name" value="Exo_endo_phos"/>
    <property type="match status" value="1"/>
</dbReference>
<keyword evidence="2" id="KW-0378">Hydrolase</keyword>
<dbReference type="GO" id="GO:0004519">
    <property type="term" value="F:endonuclease activity"/>
    <property type="evidence" value="ECO:0007669"/>
    <property type="project" value="UniProtKB-KW"/>
</dbReference>
<dbReference type="EMBL" id="JAACJS010000015">
    <property type="protein sequence ID" value="NCI51101.1"/>
    <property type="molecule type" value="Genomic_DNA"/>
</dbReference>
<gene>
    <name evidence="2" type="ORF">GWC95_14305</name>
</gene>
<sequence length="240" mass="27657">MKIITWNCNMAFRKKAAAILAHAPDVLVVPECEHPSRLSFPEGVPPYTDALWFGSNASKGLGIFSYGSFRLKKIRSHNPDLKLIAPITVYGGGFDFTLFAVWANNPEDPDGTYVEQVWKALHHYNKRINRKQTVLAGDFNSNTIWDRKYRVGNHSHVVEKLAKKKIQSVYHLHHNQLHGAELHPTQYMYRHKDKPYHLDYCFVSKDLADKIVSVEVGEFDNWCRYSDHVPLIVHFNIDKA</sequence>
<dbReference type="Gene3D" id="3.60.10.10">
    <property type="entry name" value="Endonuclease/exonuclease/phosphatase"/>
    <property type="match status" value="1"/>
</dbReference>
<dbReference type="InterPro" id="IPR005135">
    <property type="entry name" value="Endo/exonuclease/phosphatase"/>
</dbReference>
<dbReference type="Proteomes" id="UP000753802">
    <property type="component" value="Unassembled WGS sequence"/>
</dbReference>
<evidence type="ECO:0000313" key="2">
    <source>
        <dbReference type="EMBL" id="NCI51101.1"/>
    </source>
</evidence>
<keyword evidence="2" id="KW-0255">Endonuclease</keyword>
<feature type="domain" description="Endonuclease/exonuclease/phosphatase" evidence="1">
    <location>
        <begin position="4"/>
        <end position="228"/>
    </location>
</feature>
<evidence type="ECO:0000313" key="3">
    <source>
        <dbReference type="Proteomes" id="UP000753802"/>
    </source>
</evidence>
<dbReference type="InterPro" id="IPR036691">
    <property type="entry name" value="Endo/exonu/phosph_ase_sf"/>
</dbReference>
<accession>A0ABW9ZVB8</accession>
<keyword evidence="3" id="KW-1185">Reference proteome</keyword>
<dbReference type="SUPFAM" id="SSF56219">
    <property type="entry name" value="DNase I-like"/>
    <property type="match status" value="1"/>
</dbReference>
<organism evidence="2 3">
    <name type="scientific">Sediminibacterium roseum</name>
    <dbReference type="NCBI Taxonomy" id="1978412"/>
    <lineage>
        <taxon>Bacteria</taxon>
        <taxon>Pseudomonadati</taxon>
        <taxon>Bacteroidota</taxon>
        <taxon>Chitinophagia</taxon>
        <taxon>Chitinophagales</taxon>
        <taxon>Chitinophagaceae</taxon>
        <taxon>Sediminibacterium</taxon>
    </lineage>
</organism>